<feature type="region of interest" description="Disordered" evidence="1">
    <location>
        <begin position="1455"/>
        <end position="1502"/>
    </location>
</feature>
<feature type="compositionally biased region" description="Basic residues" evidence="1">
    <location>
        <begin position="4121"/>
        <end position="4130"/>
    </location>
</feature>
<keyword evidence="3" id="KW-1185">Reference proteome</keyword>
<accession>A0A9W8E2M2</accession>
<feature type="compositionally biased region" description="Polar residues" evidence="1">
    <location>
        <begin position="2417"/>
        <end position="2430"/>
    </location>
</feature>
<feature type="compositionally biased region" description="Pro residues" evidence="1">
    <location>
        <begin position="2961"/>
        <end position="2970"/>
    </location>
</feature>
<evidence type="ECO:0000313" key="2">
    <source>
        <dbReference type="EMBL" id="KAJ1930128.1"/>
    </source>
</evidence>
<organism evidence="2 3">
    <name type="scientific">Tieghemiomyces parasiticus</name>
    <dbReference type="NCBI Taxonomy" id="78921"/>
    <lineage>
        <taxon>Eukaryota</taxon>
        <taxon>Fungi</taxon>
        <taxon>Fungi incertae sedis</taxon>
        <taxon>Zoopagomycota</taxon>
        <taxon>Kickxellomycotina</taxon>
        <taxon>Dimargaritomycetes</taxon>
        <taxon>Dimargaritales</taxon>
        <taxon>Dimargaritaceae</taxon>
        <taxon>Tieghemiomyces</taxon>
    </lineage>
</organism>
<feature type="compositionally biased region" description="Low complexity" evidence="1">
    <location>
        <begin position="2289"/>
        <end position="2314"/>
    </location>
</feature>
<feature type="compositionally biased region" description="Pro residues" evidence="1">
    <location>
        <begin position="3685"/>
        <end position="3699"/>
    </location>
</feature>
<sequence>MKGLPLPGPRTSRTADSPLIRPVLPGGTPPWAAGPPKPGPNIREFEVEIEEEVPVNTNPQVPEDVVKKYDEVMDEMKRVRGALGKRARRKRLLKFTEDITDDEADGPDGSGHGSYSLDRSRGDRHPYGETASIYSLDAPVSNGELERIVAESDPIDKFLSNSAPVTPSPTIQVFENLIVPVSEAEAEPTSTNALETPINATERLRVSPSATLAVRSTADLNARTSAHSTVASPVHNPVTLDHHLAISTCRSTASSVLAASPQPATSVELPTGPTSPALQRVPLSPARSPSHSMISAPISVSEGPLESVTQGSPIPSPRPSNSLVVENAQPEGHVVPSLTYHARSPAVVVPENDPQPRAVTPAPVPSPRTVSPILAVDSNSLTTPEPASTSTLDPDFEGRPGEMAPASASQGWSHSSESLTSPGLSPMATTRPAAIYDLPGFAEAPPVAFLEQPIAHHERSAPSPYSEGSTGSLHSERVENPVPLVPAPWDDQRSDELAPSPATLDHLPYQSGADRALSPVAITDVSSHANSPQSTPNLGRSPSPLKLGHQPNPALPLSESTSTTSDPNEVPTDAAFNGPSAAEQGLLSPPRIPFATSTPHSPRQPPTPMTAVSPAAEIATLTKSPRKVKSPFIGQGILNRIQSKVVRKPLGNRSPIPPAPIATPSAVPPEDTNLEPATQPIPVPIVRPTLPHLHIDASGVLTVDLVRSKALSPVYHRTIPASQSSDLIETELERELMPMGLSPVDIPTSWFRSQPSTPRLFQVGPPKKLSVRNFTETDETSPTSPVILAQSLPTTQVVTQRPLPVVSGTNVTAAEVHVAAQSTPVSPVGRVPIDRAPTFSPGPVLARITVRPAPLAGLVNSPTGLSSPRSRQGSRSTIAVPLPLSPKTPAGEIKEVFESFNAANTPPAPTPLPVSPFQFADADLQAAAPPSSATTTTSPHLTDDALSTLSEMASTHPTAVLRHVQQQHSAVNNIRPPASPLGTPSLLRTLSHRQRSHSASIASEHSFGVGSSFGHPSGSASRSSIPSSVVLTGVAEEEGDGEPVNTRAQPTVVRLRRSCEVPISKPRAPSPPLSRSIPAVLHTAPTIAAFPITRANDRASPPYQVSPLPSPPAPTAMSDCVAVSRVTPPRIQTAQTVIASTPGSPHPFSPSDAVGLDLDPSGSPVLQAQYPTTSFVESSLALSDAALSFSDFEPVDPTHNEYPTGYAPAPSASRNHAFLSPALLGYQPNLGRPLRYSGTLPRKSNSTFASDYSQFSGGATSPPPATHVSLDIAREIAALDDQLVEFRTRRAGSVSRSRADSQGRADAPSHMSLETSGEGERDHSALNFPAYDDAIAQVLASEAYTPHQQAAQIAEALDALLEDHARARGPGTAASDSPTSRPSSPDQSVGTGSPTGLGLTNLTCHPDPSPLTSPELTSQSQSLASEIIPPPAVPLPIPARGLSGVVPYDIDQAAREEEVDEGAEARLSTHIPSSPPSAPRLKSAVPTSAGADDPSPSHPILEDYMPLAIPVHFQRLRSPTYSDQRHAGPPVPPTSGSATPSPTPPPKPKVHLGRPATNGTPRLSVTTTNLARRRPTLSHPSSLEASPAAMPPVSSSSTTRSDESAGRRSSTISRPRNSPCAARSLLQSLESELNQELKKLRQSGDSASSPANDRPVLSPPFELPVERPRATGIDRAYISRSNAAGDWVELPEERSVVSPVSSVVSARSLASPIFRMSLDAAPTPTAPRRSSVTSASSAAGEKAHRAAGPSGLSSSITSLESIMSVISADRASLASHSTSVAQIVSPTDSTGLAKPHSRSSQRGETIHHHHRPSPDTVRPVVSLADSAVSPFPGLTGTTGHRPGPFHHRTRSGSPELAMPEVFPLGTLASSLPAGANGASSHISETSPRNTAASLSLVPAASYASLAESAAASSTNSTGETGQRAGSSPRDGNVSMPTELATSDLPWAASATSSPTGSIGAESHQSESPRRTVAPNVPFEPATADVSPVASATSSPTGFMGGTSRDSGSSHHDETTSMSPERAMLAASPPAGSTGESSRPSESSPRNAAAHVPLEPAASYVPAVPSATSSFASSTREISLSSGPLHPDGIMSASPKLAKRGAPLATPVELMPAGFTEDASHHPPFFHHDGITSVSLEPAVSHVSLPESAASPPARSTRVMGRHPDSSHFDEAMSASSEPAMSDISSAESATSSPAKPTEVAGHRWGSPLRSTTTNVSFEPAMPPDVPSAVSSTPLTVSSTSLNSLRSESPHHDGTISVSVEPAIPDENSRGVKGHHSESPQHASIDRVSPEVAMPSVSSVASATSSPTGSTGETGQRVGSSPRDGNVSMPTELATSDLPWAASATSSPAGSIGAESHQSESPRRTVAPNVPFEPATADVSPVASATSSPTGFMEVTSRDSGSSHHAVAMSASPEPAMSDNSSAKSTISSPAKPTEVAGHRSGSPLRSTATNVSLKLAMSDVPSATSAASWSAGSTEEISHPSEASPRNTATSLSPAPAPSNLSLAESVESSPADSTRQINRRSEASHHDRAMNVSPGLAASDVLSVSSAAPSLASSVREIGPCSESSHRDGTMDVALEPAIPDDPLMVSATSSPAGANGETSRCSGTPRRIMAANGPIAPAILEGATVIPAASSPTHSAGDASRQLEPLHCNESANLPPSLIRPQVAMVTTDKSLSTCPADFPSRRSGSPSFDEAVCVSPQAVASDSLGWESKEILPGHAPFEAKVYPTTDAAVGRARCQIDQEEPTSSHLSSMSTTTIPSLPSSSATRELGAGASSLTVSASPEHFAGHTTRPPSTGQRSPGEHLPTLGQPPSSEPTVGPSDSRLSRSRPAAKLDQLMADLVAFADPTVVLSQPDSASPKARAELNSVPRFSLETVTPPQRPFPKLPVSDDGPDLEPTSRSSSLDEPHHVPSQDADPLSHRGATYPQRSAIVQPYAPLSSSPAFPLEIKTSPESITLANPTPLPPSPIGPPKTTSPIHKPPSHHDRLVGSLPKPSPIDEALQRCEFSDQSRVVQVAPFASELTSDSIDEPPATQPRPSLQSLRSTFSYARTCSISSLDLSPELTPEQLGLMTRVPPLAAVLNPPVRIAAPHLGSMMYPSSPHTVVSQALYPPGPDTFDQSLPVEQNILPEYSSSEFQSQSELDSATSNSDSGHDGSLDDEDDDDEDEAFEIIASHTSSFVESRCSEDRIIGLQKATRVCLSTQSPAGAFPMILTRGSPGPSGYSTPQFHSHRGSALSSLRPPLASSLPDIPPPLLAGATPIAQQLAGIDHQTTERFCDAASDRSATSPASSSFPALPVVQVPQDSVGSSHLRLDVAESAVIPLSPVINSHSSQQSVILARSPVRVAHATVHLSLPTRSSFSPPRSPGQSGETLTVRPSPVQSSNDSSHATPSNETETSPVASAAASTLPPRISVSPSVSQHRLTPEKRTIIQPNVQLPTPRRSDDGMASKPDAVPVQITTSPPTSVQVEQRTAVAFRSTPSLTARLQEAPTATVPASAAQRTSLKTDAPNRPDPTRAGPSSSAHRKGLPSFLAPASAVTLESHRTSLGTRTPGQSPPRSLYVPDRLSTISMGAWSDMAQDQAYAAVLSYEWNQMQPRFSAAPSATPPRPSEPPLHGHDDAFTGFESFMAFSFSDDPPSRPTSTGHLSPFRLDGAHTGRRADVAARLRHLAPADVIASSNELAAPTVPPPPPTRAPPPGKPAAGSWTTSLSSWWSSKAPATPAPAQPTPAVTVTAGPVVRKRPKLSHAHFGRQLCDEVLYLQGERSATAGAGNWTRLWKTRRTRQLFMFSLDLPLNLDEVHSASLGRMIPRAGGALNQPGHHRVGSATANRTTSTILPERFTAQHRPAVPAAATTAAVALPPLSTSQLSGGSSGAPTPTSGYSPNSSVLALTYTAPMVSLDIENIRRLCSEPQGVLAFLSASELAYLVDHLNLTRKAIKIQTQHFEGKSEQLRNQIATNRAMITDLQPRAAAADPSQLSLPRRRIVVGPSPLLPTSPMSTHDASIASSAARSPFSPTVSSSGWPGSPHQTADAGLYFYQGTAAKQMHHSHGHGHHHLPSPRSNVTTPGFSPGGPASSTTYPPTTSAGRMSGGIFRVEDEPLASPSPVLSTASRASTSSSISSHHHHHHPRPRVSDLSTLRPTLTKRPVVYVSHQP</sequence>
<feature type="region of interest" description="Disordered" evidence="1">
    <location>
        <begin position="1367"/>
        <end position="1423"/>
    </location>
</feature>
<feature type="region of interest" description="Disordered" evidence="1">
    <location>
        <begin position="3632"/>
        <end position="3653"/>
    </location>
</feature>
<proteinExistence type="predicted"/>
<feature type="compositionally biased region" description="Basic and acidic residues" evidence="1">
    <location>
        <begin position="2161"/>
        <end position="2170"/>
    </location>
</feature>
<feature type="region of interest" description="Disordered" evidence="1">
    <location>
        <begin position="3355"/>
        <end position="3470"/>
    </location>
</feature>
<feature type="region of interest" description="Disordered" evidence="1">
    <location>
        <begin position="2145"/>
        <end position="2445"/>
    </location>
</feature>
<feature type="compositionally biased region" description="Polar residues" evidence="1">
    <location>
        <begin position="1607"/>
        <end position="1616"/>
    </location>
</feature>
<reference evidence="2" key="1">
    <citation type="submission" date="2022-07" db="EMBL/GenBank/DDBJ databases">
        <title>Phylogenomic reconstructions and comparative analyses of Kickxellomycotina fungi.</title>
        <authorList>
            <person name="Reynolds N.K."/>
            <person name="Stajich J.E."/>
            <person name="Barry K."/>
            <person name="Grigoriev I.V."/>
            <person name="Crous P."/>
            <person name="Smith M.E."/>
        </authorList>
    </citation>
    <scope>NUCLEOTIDE SEQUENCE</scope>
    <source>
        <strain evidence="2">RSA 861</strain>
    </source>
</reference>
<feature type="region of interest" description="Disordered" evidence="1">
    <location>
        <begin position="2954"/>
        <end position="2996"/>
    </location>
</feature>
<name>A0A9W8E2M2_9FUNG</name>
<dbReference type="EMBL" id="JANBPT010000015">
    <property type="protein sequence ID" value="KAJ1930128.1"/>
    <property type="molecule type" value="Genomic_DNA"/>
</dbReference>
<feature type="compositionally biased region" description="Low complexity" evidence="1">
    <location>
        <begin position="4108"/>
        <end position="4120"/>
    </location>
</feature>
<feature type="compositionally biased region" description="Low complexity" evidence="1">
    <location>
        <begin position="1372"/>
        <end position="1388"/>
    </location>
</feature>
<evidence type="ECO:0000313" key="3">
    <source>
        <dbReference type="Proteomes" id="UP001150569"/>
    </source>
</evidence>
<protein>
    <submittedName>
        <fullName evidence="2">Uncharacterized protein</fullName>
    </submittedName>
</protein>
<feature type="compositionally biased region" description="Polar residues" evidence="1">
    <location>
        <begin position="2507"/>
        <end position="2517"/>
    </location>
</feature>
<feature type="region of interest" description="Disordered" evidence="1">
    <location>
        <begin position="2583"/>
        <end position="2607"/>
    </location>
</feature>
<feature type="compositionally biased region" description="Low complexity" evidence="1">
    <location>
        <begin position="1585"/>
        <end position="1599"/>
    </location>
</feature>
<feature type="compositionally biased region" description="Low complexity" evidence="1">
    <location>
        <begin position="3988"/>
        <end position="3999"/>
    </location>
</feature>
<feature type="compositionally biased region" description="Polar residues" evidence="1">
    <location>
        <begin position="4000"/>
        <end position="4025"/>
    </location>
</feature>
<feature type="compositionally biased region" description="Polar residues" evidence="1">
    <location>
        <begin position="1914"/>
        <end position="1925"/>
    </location>
</feature>
<feature type="compositionally biased region" description="Polar residues" evidence="1">
    <location>
        <begin position="307"/>
        <end position="324"/>
    </location>
</feature>
<feature type="compositionally biased region" description="Low complexity" evidence="1">
    <location>
        <begin position="2226"/>
        <end position="2246"/>
    </location>
</feature>
<feature type="compositionally biased region" description="Polar residues" evidence="1">
    <location>
        <begin position="3457"/>
        <end position="3470"/>
    </location>
</feature>
<feature type="compositionally biased region" description="Low complexity" evidence="1">
    <location>
        <begin position="3355"/>
        <end position="3370"/>
    </location>
</feature>
<feature type="region of interest" description="Disordered" evidence="1">
    <location>
        <begin position="525"/>
        <end position="610"/>
    </location>
</feature>
<feature type="compositionally biased region" description="Polar residues" evidence="1">
    <location>
        <begin position="2588"/>
        <end position="2604"/>
    </location>
</feature>
<feature type="region of interest" description="Disordered" evidence="1">
    <location>
        <begin position="1720"/>
        <end position="1754"/>
    </location>
</feature>
<feature type="region of interest" description="Disordered" evidence="1">
    <location>
        <begin position="1780"/>
        <end position="1857"/>
    </location>
</feature>
<feature type="compositionally biased region" description="Low complexity" evidence="1">
    <location>
        <begin position="2171"/>
        <end position="2194"/>
    </location>
</feature>
<feature type="region of interest" description="Disordered" evidence="1">
    <location>
        <begin position="859"/>
        <end position="885"/>
    </location>
</feature>
<feature type="region of interest" description="Disordered" evidence="1">
    <location>
        <begin position="3133"/>
        <end position="3164"/>
    </location>
</feature>
<feature type="region of interest" description="Disordered" evidence="1">
    <location>
        <begin position="1520"/>
        <end position="1620"/>
    </location>
</feature>
<feature type="compositionally biased region" description="Polar residues" evidence="1">
    <location>
        <begin position="1410"/>
        <end position="1423"/>
    </location>
</feature>
<feature type="region of interest" description="Disordered" evidence="1">
    <location>
        <begin position="2741"/>
        <end position="2829"/>
    </location>
</feature>
<feature type="compositionally biased region" description="Low complexity" evidence="1">
    <location>
        <begin position="1726"/>
        <end position="1739"/>
    </location>
</feature>
<feature type="compositionally biased region" description="Polar residues" evidence="1">
    <location>
        <begin position="1389"/>
        <end position="1403"/>
    </location>
</feature>
<feature type="compositionally biased region" description="Polar residues" evidence="1">
    <location>
        <begin position="1557"/>
        <end position="1570"/>
    </location>
</feature>
<feature type="region of interest" description="Disordered" evidence="1">
    <location>
        <begin position="3598"/>
        <end position="3617"/>
    </location>
</feature>
<dbReference type="Proteomes" id="UP001150569">
    <property type="component" value="Unassembled WGS sequence"/>
</dbReference>
<feature type="region of interest" description="Disordered" evidence="1">
    <location>
        <begin position="3484"/>
        <end position="3560"/>
    </location>
</feature>
<feature type="region of interest" description="Disordered" evidence="1">
    <location>
        <begin position="348"/>
        <end position="426"/>
    </location>
</feature>
<feature type="compositionally biased region" description="Polar residues" evidence="1">
    <location>
        <begin position="860"/>
        <end position="877"/>
    </location>
</feature>
<feature type="compositionally biased region" description="Basic and acidic residues" evidence="1">
    <location>
        <begin position="118"/>
        <end position="127"/>
    </location>
</feature>
<feature type="region of interest" description="Disordered" evidence="1">
    <location>
        <begin position="456"/>
        <end position="509"/>
    </location>
</feature>
<feature type="compositionally biased region" description="Low complexity" evidence="1">
    <location>
        <begin position="2487"/>
        <end position="2504"/>
    </location>
</feature>
<feature type="region of interest" description="Disordered" evidence="1">
    <location>
        <begin position="100"/>
        <end position="128"/>
    </location>
</feature>
<feature type="compositionally biased region" description="Low complexity" evidence="1">
    <location>
        <begin position="2747"/>
        <end position="2767"/>
    </location>
</feature>
<feature type="region of interest" description="Disordered" evidence="1">
    <location>
        <begin position="1910"/>
        <end position="2048"/>
    </location>
</feature>
<feature type="compositionally biased region" description="Basic residues" evidence="1">
    <location>
        <begin position="4044"/>
        <end position="4057"/>
    </location>
</feature>
<feature type="compositionally biased region" description="Polar residues" evidence="1">
    <location>
        <begin position="407"/>
        <end position="423"/>
    </location>
</feature>
<feature type="compositionally biased region" description="Polar residues" evidence="1">
    <location>
        <begin position="3545"/>
        <end position="3557"/>
    </location>
</feature>
<feature type="region of interest" description="Disordered" evidence="1">
    <location>
        <begin position="2869"/>
        <end position="2926"/>
    </location>
</feature>
<comment type="caution">
    <text evidence="2">The sequence shown here is derived from an EMBL/GenBank/DDBJ whole genome shotgun (WGS) entry which is preliminary data.</text>
</comment>
<feature type="region of interest" description="Disordered" evidence="1">
    <location>
        <begin position="3218"/>
        <end position="3237"/>
    </location>
</feature>
<feature type="region of interest" description="Disordered" evidence="1">
    <location>
        <begin position="1636"/>
        <end position="1668"/>
    </location>
</feature>
<feature type="compositionally biased region" description="Polar residues" evidence="1">
    <location>
        <begin position="1780"/>
        <end position="1790"/>
    </location>
</feature>
<gene>
    <name evidence="2" type="ORF">IWQ60_000602</name>
</gene>
<feature type="compositionally biased region" description="Basic and acidic residues" evidence="1">
    <location>
        <begin position="2266"/>
        <end position="2288"/>
    </location>
</feature>
<feature type="compositionally biased region" description="Polar residues" evidence="1">
    <location>
        <begin position="525"/>
        <end position="540"/>
    </location>
</feature>
<feature type="region of interest" description="Disordered" evidence="1">
    <location>
        <begin position="4044"/>
        <end position="4154"/>
    </location>
</feature>
<feature type="region of interest" description="Disordered" evidence="1">
    <location>
        <begin position="262"/>
        <end position="324"/>
    </location>
</feature>
<feature type="compositionally biased region" description="Polar residues" evidence="1">
    <location>
        <begin position="3379"/>
        <end position="3400"/>
    </location>
</feature>
<feature type="compositionally biased region" description="Polar residues" evidence="1">
    <location>
        <begin position="377"/>
        <end position="392"/>
    </location>
</feature>
<feature type="region of interest" description="Disordered" evidence="1">
    <location>
        <begin position="1"/>
        <end position="42"/>
    </location>
</feature>
<feature type="region of interest" description="Disordered" evidence="1">
    <location>
        <begin position="991"/>
        <end position="1025"/>
    </location>
</feature>
<feature type="compositionally biased region" description="Basic and acidic residues" evidence="1">
    <location>
        <begin position="2520"/>
        <end position="2530"/>
    </location>
</feature>
<feature type="compositionally biased region" description="Low complexity" evidence="1">
    <location>
        <begin position="4071"/>
        <end position="4086"/>
    </location>
</feature>
<feature type="compositionally biased region" description="Polar residues" evidence="1">
    <location>
        <begin position="558"/>
        <end position="567"/>
    </location>
</feature>
<feature type="region of interest" description="Disordered" evidence="1">
    <location>
        <begin position="3988"/>
        <end position="4025"/>
    </location>
</feature>
<feature type="region of interest" description="Disordered" evidence="1">
    <location>
        <begin position="2466"/>
        <end position="2532"/>
    </location>
</feature>
<feature type="region of interest" description="Disordered" evidence="1">
    <location>
        <begin position="3681"/>
        <end position="3707"/>
    </location>
</feature>
<feature type="compositionally biased region" description="Low complexity" evidence="1">
    <location>
        <begin position="2035"/>
        <end position="2045"/>
    </location>
</feature>
<evidence type="ECO:0000256" key="1">
    <source>
        <dbReference type="SAM" id="MobiDB-lite"/>
    </source>
</evidence>
<feature type="compositionally biased region" description="Low complexity" evidence="1">
    <location>
        <begin position="1010"/>
        <end position="1025"/>
    </location>
</feature>
<feature type="region of interest" description="Disordered" evidence="1">
    <location>
        <begin position="1289"/>
        <end position="1325"/>
    </location>
</feature>